<evidence type="ECO:0000259" key="10">
    <source>
        <dbReference type="PROSITE" id="PS51186"/>
    </source>
</evidence>
<evidence type="ECO:0000256" key="7">
    <source>
        <dbReference type="ARBA" id="ARBA00023315"/>
    </source>
</evidence>
<comment type="pathway">
    <text evidence="2 9">Amine and polyamine biosynthesis; ectoine biosynthesis; L-ectoine from L-aspartate 4-semialdehyde: step 2/3.</text>
</comment>
<sequence>MKTPFSQFPVTIDQLLVEPPDGSTFTLRSPRVEDGGSIWRIARDSRVLDTNTSYAYLMWCRDFAGTSVVAEIDGDIAGFVIGYCRPQAPDVLFVWQVAVDHAYRGRGLGVEMLDTLMNSCAAHGVSTLETTISDDNPASIAMFNSLTRRRRAVIADYPLFEREHFPDQHEAERLYRITPPTTLEEIR</sequence>
<dbReference type="CDD" id="cd04301">
    <property type="entry name" value="NAT_SF"/>
    <property type="match status" value="1"/>
</dbReference>
<evidence type="ECO:0000256" key="5">
    <source>
        <dbReference type="ARBA" id="ARBA00017935"/>
    </source>
</evidence>
<dbReference type="PANTHER" id="PTHR43072">
    <property type="entry name" value="N-ACETYLTRANSFERASE"/>
    <property type="match status" value="1"/>
</dbReference>
<name>A0A516NJP2_9NOCA</name>
<dbReference type="Pfam" id="PF00583">
    <property type="entry name" value="Acetyltransf_1"/>
    <property type="match status" value="1"/>
</dbReference>
<dbReference type="AlphaFoldDB" id="A0A516NJP2"/>
<organism evidence="11 12">
    <name type="scientific">Nocardia otitidiscaviarum</name>
    <dbReference type="NCBI Taxonomy" id="1823"/>
    <lineage>
        <taxon>Bacteria</taxon>
        <taxon>Bacillati</taxon>
        <taxon>Actinomycetota</taxon>
        <taxon>Actinomycetes</taxon>
        <taxon>Mycobacteriales</taxon>
        <taxon>Nocardiaceae</taxon>
        <taxon>Nocardia</taxon>
    </lineage>
</organism>
<feature type="domain" description="N-acetyltransferase" evidence="10">
    <location>
        <begin position="25"/>
        <end position="180"/>
    </location>
</feature>
<evidence type="ECO:0000256" key="9">
    <source>
        <dbReference type="RuleBase" id="RU365045"/>
    </source>
</evidence>
<protein>
    <recommendedName>
        <fullName evidence="5 9">L-2,4-diaminobutyric acid acetyltransferase</fullName>
        <shortName evidence="9">DABA acetyltransferase</shortName>
        <ecNumber evidence="4 9">2.3.1.178</ecNumber>
    </recommendedName>
</protein>
<evidence type="ECO:0000313" key="11">
    <source>
        <dbReference type="EMBL" id="QDP79123.1"/>
    </source>
</evidence>
<dbReference type="NCBIfam" id="TIGR02406">
    <property type="entry name" value="ectoine_EctA"/>
    <property type="match status" value="1"/>
</dbReference>
<evidence type="ECO:0000256" key="3">
    <source>
        <dbReference type="ARBA" id="ARBA00010712"/>
    </source>
</evidence>
<dbReference type="EC" id="2.3.1.178" evidence="4 9"/>
<evidence type="ECO:0000256" key="4">
    <source>
        <dbReference type="ARBA" id="ARBA00012355"/>
    </source>
</evidence>
<evidence type="ECO:0000256" key="1">
    <source>
        <dbReference type="ARBA" id="ARBA00003741"/>
    </source>
</evidence>
<dbReference type="KEGG" id="nod:FOH10_10675"/>
<evidence type="ECO:0000256" key="2">
    <source>
        <dbReference type="ARBA" id="ARBA00004978"/>
    </source>
</evidence>
<evidence type="ECO:0000256" key="6">
    <source>
        <dbReference type="ARBA" id="ARBA00022679"/>
    </source>
</evidence>
<comment type="similarity">
    <text evidence="3 9">Belongs to the acetyltransferase family. EctA subfamily.</text>
</comment>
<gene>
    <name evidence="9 11" type="primary">ectA</name>
    <name evidence="11" type="ORF">FOH10_10675</name>
</gene>
<dbReference type="EMBL" id="CP041695">
    <property type="protein sequence ID" value="QDP79123.1"/>
    <property type="molecule type" value="Genomic_DNA"/>
</dbReference>
<dbReference type="UniPathway" id="UPA00067">
    <property type="reaction ID" value="UER00122"/>
</dbReference>
<dbReference type="GO" id="GO:0033816">
    <property type="term" value="F:diaminobutyrate acetyltransferase activity"/>
    <property type="evidence" value="ECO:0007669"/>
    <property type="project" value="UniProtKB-EC"/>
</dbReference>
<evidence type="ECO:0000313" key="12">
    <source>
        <dbReference type="Proteomes" id="UP000317039"/>
    </source>
</evidence>
<comment type="function">
    <text evidence="1 9">Catalyzes the acetylation of L-2,4-diaminobutyrate (DABA) to gamma-N-acetyl-alpha,gamma-diaminobutyric acid (ADABA) with acetyl coenzyme A.</text>
</comment>
<dbReference type="SUPFAM" id="SSF55729">
    <property type="entry name" value="Acyl-CoA N-acyltransferases (Nat)"/>
    <property type="match status" value="1"/>
</dbReference>
<dbReference type="InterPro" id="IPR000182">
    <property type="entry name" value="GNAT_dom"/>
</dbReference>
<proteinExistence type="inferred from homology"/>
<dbReference type="GO" id="GO:0019491">
    <property type="term" value="P:ectoine biosynthetic process"/>
    <property type="evidence" value="ECO:0007669"/>
    <property type="project" value="UniProtKB-UniPathway"/>
</dbReference>
<comment type="catalytic activity">
    <reaction evidence="8 9">
        <text>L-2,4-diaminobutanoate + acetyl-CoA = (2S)-4-acetamido-2-aminobutanoate + CoA + H(+)</text>
        <dbReference type="Rhea" id="RHEA:16901"/>
        <dbReference type="ChEBI" id="CHEBI:15378"/>
        <dbReference type="ChEBI" id="CHEBI:57287"/>
        <dbReference type="ChEBI" id="CHEBI:57288"/>
        <dbReference type="ChEBI" id="CHEBI:58761"/>
        <dbReference type="ChEBI" id="CHEBI:58929"/>
        <dbReference type="EC" id="2.3.1.178"/>
    </reaction>
</comment>
<dbReference type="InterPro" id="IPR012772">
    <property type="entry name" value="Ectoine_EctA"/>
</dbReference>
<dbReference type="Gene3D" id="3.40.630.30">
    <property type="match status" value="1"/>
</dbReference>
<dbReference type="InterPro" id="IPR016181">
    <property type="entry name" value="Acyl_CoA_acyltransferase"/>
</dbReference>
<reference evidence="11 12" key="1">
    <citation type="submission" date="2019-07" db="EMBL/GenBank/DDBJ databases">
        <title>Complete Genome Sequence and Methylome Analysis of Nocardia otitidis-caviarum NEB252.</title>
        <authorList>
            <person name="Fomenkov A."/>
            <person name="Anton B.P."/>
            <person name="Vincze T."/>
            <person name="Roberts R.J."/>
        </authorList>
    </citation>
    <scope>NUCLEOTIDE SEQUENCE [LARGE SCALE GENOMIC DNA]</scope>
    <source>
        <strain evidence="11 12">NEB252</strain>
    </source>
</reference>
<dbReference type="Proteomes" id="UP000317039">
    <property type="component" value="Chromosome"/>
</dbReference>
<keyword evidence="7 9" id="KW-0012">Acyltransferase</keyword>
<dbReference type="PROSITE" id="PS51186">
    <property type="entry name" value="GNAT"/>
    <property type="match status" value="1"/>
</dbReference>
<accession>A0A516NJP2</accession>
<dbReference type="PANTHER" id="PTHR43072:SF60">
    <property type="entry name" value="L-2,4-DIAMINOBUTYRIC ACID ACETYLTRANSFERASE"/>
    <property type="match status" value="1"/>
</dbReference>
<evidence type="ECO:0000256" key="8">
    <source>
        <dbReference type="ARBA" id="ARBA00048924"/>
    </source>
</evidence>
<keyword evidence="6 9" id="KW-0808">Transferase</keyword>